<evidence type="ECO:0000256" key="4">
    <source>
        <dbReference type="ARBA" id="ARBA00022989"/>
    </source>
</evidence>
<dbReference type="GO" id="GO:0005886">
    <property type="term" value="C:plasma membrane"/>
    <property type="evidence" value="ECO:0007669"/>
    <property type="project" value="UniProtKB-SubCell"/>
</dbReference>
<comment type="subcellular location">
    <subcellularLocation>
        <location evidence="1">Cell membrane</location>
        <topology evidence="1">Multi-pass membrane protein</topology>
    </subcellularLocation>
</comment>
<feature type="transmembrane region" description="Helical" evidence="6">
    <location>
        <begin position="352"/>
        <end position="373"/>
    </location>
</feature>
<feature type="transmembrane region" description="Helical" evidence="6">
    <location>
        <begin position="166"/>
        <end position="183"/>
    </location>
</feature>
<keyword evidence="2" id="KW-0813">Transport</keyword>
<feature type="transmembrane region" description="Helical" evidence="6">
    <location>
        <begin position="258"/>
        <end position="280"/>
    </location>
</feature>
<protein>
    <recommendedName>
        <fullName evidence="7">Major facilitator superfamily (MFS) profile domain-containing protein</fullName>
    </recommendedName>
</protein>
<feature type="transmembrane region" description="Helical" evidence="6">
    <location>
        <begin position="107"/>
        <end position="123"/>
    </location>
</feature>
<dbReference type="GO" id="GO:0022857">
    <property type="term" value="F:transmembrane transporter activity"/>
    <property type="evidence" value="ECO:0007669"/>
    <property type="project" value="InterPro"/>
</dbReference>
<dbReference type="SUPFAM" id="SSF103473">
    <property type="entry name" value="MFS general substrate transporter"/>
    <property type="match status" value="1"/>
</dbReference>
<dbReference type="PANTHER" id="PTHR23505:SF79">
    <property type="entry name" value="PROTEIN SPINSTER"/>
    <property type="match status" value="1"/>
</dbReference>
<dbReference type="PANTHER" id="PTHR23505">
    <property type="entry name" value="SPINSTER"/>
    <property type="match status" value="1"/>
</dbReference>
<accession>A0A1Y6K757</accession>
<keyword evidence="5 6" id="KW-0472">Membrane</keyword>
<dbReference type="PROSITE" id="PS50850">
    <property type="entry name" value="MFS"/>
    <property type="match status" value="1"/>
</dbReference>
<feature type="transmembrane region" description="Helical" evidence="6">
    <location>
        <begin position="223"/>
        <end position="246"/>
    </location>
</feature>
<evidence type="ECO:0000259" key="7">
    <source>
        <dbReference type="PROSITE" id="PS50850"/>
    </source>
</evidence>
<feature type="transmembrane region" description="Helical" evidence="6">
    <location>
        <begin position="385"/>
        <end position="408"/>
    </location>
</feature>
<dbReference type="Proteomes" id="UP000195514">
    <property type="component" value="Chromosome I"/>
</dbReference>
<dbReference type="Gene3D" id="1.20.1250.20">
    <property type="entry name" value="MFS general substrate transporter like domains"/>
    <property type="match status" value="1"/>
</dbReference>
<dbReference type="Pfam" id="PF07690">
    <property type="entry name" value="MFS_1"/>
    <property type="match status" value="1"/>
</dbReference>
<reference evidence="9" key="1">
    <citation type="submission" date="2017-05" db="EMBL/GenBank/DDBJ databases">
        <authorList>
            <person name="Kirkegaard R."/>
            <person name="Mcilroy J S."/>
        </authorList>
    </citation>
    <scope>NUCLEOTIDE SEQUENCE [LARGE SCALE GENOMIC DNA]</scope>
</reference>
<feature type="transmembrane region" description="Helical" evidence="6">
    <location>
        <begin position="51"/>
        <end position="70"/>
    </location>
</feature>
<evidence type="ECO:0000256" key="2">
    <source>
        <dbReference type="ARBA" id="ARBA00022448"/>
    </source>
</evidence>
<feature type="transmembrane region" description="Helical" evidence="6">
    <location>
        <begin position="292"/>
        <end position="308"/>
    </location>
</feature>
<feature type="domain" description="Major facilitator superfamily (MFS) profile" evidence="7">
    <location>
        <begin position="12"/>
        <end position="415"/>
    </location>
</feature>
<evidence type="ECO:0000256" key="5">
    <source>
        <dbReference type="ARBA" id="ARBA00023136"/>
    </source>
</evidence>
<evidence type="ECO:0000256" key="3">
    <source>
        <dbReference type="ARBA" id="ARBA00022692"/>
    </source>
</evidence>
<dbReference type="InterPro" id="IPR020846">
    <property type="entry name" value="MFS_dom"/>
</dbReference>
<name>A0A1Y6K757_9CHLR</name>
<dbReference type="InterPro" id="IPR036259">
    <property type="entry name" value="MFS_trans_sf"/>
</dbReference>
<organism evidence="8 9">
    <name type="scientific">Candidatus Brevifilum fermentans</name>
    <dbReference type="NCBI Taxonomy" id="1986204"/>
    <lineage>
        <taxon>Bacteria</taxon>
        <taxon>Bacillati</taxon>
        <taxon>Chloroflexota</taxon>
        <taxon>Anaerolineae</taxon>
        <taxon>Anaerolineales</taxon>
        <taxon>Anaerolineaceae</taxon>
        <taxon>Candidatus Brevifilum</taxon>
    </lineage>
</organism>
<keyword evidence="9" id="KW-1185">Reference proteome</keyword>
<feature type="transmembrane region" description="Helical" evidence="6">
    <location>
        <begin position="77"/>
        <end position="101"/>
    </location>
</feature>
<dbReference type="OrthoDB" id="65739at2"/>
<dbReference type="EMBL" id="LT859958">
    <property type="protein sequence ID" value="SMX53880.1"/>
    <property type="molecule type" value="Genomic_DNA"/>
</dbReference>
<feature type="transmembrane region" description="Helical" evidence="6">
    <location>
        <begin position="320"/>
        <end position="340"/>
    </location>
</feature>
<dbReference type="RefSeq" id="WP_157891683.1">
    <property type="nucleotide sequence ID" value="NZ_LT859958.1"/>
</dbReference>
<keyword evidence="4 6" id="KW-1133">Transmembrane helix</keyword>
<dbReference type="AlphaFoldDB" id="A0A1Y6K757"/>
<feature type="transmembrane region" description="Helical" evidence="6">
    <location>
        <begin position="135"/>
        <end position="154"/>
    </location>
</feature>
<sequence length="438" mass="48991">MEKRTNRSRWGTVLILSLFLLFSQVLGFFIETITTVVSEFTSITDRWFDFIIPTDLIIMALFLPAGGVLFDRNSRKPLIALGGFVWGVSALLMGISLTFATFNVSKGIYGLSRVSFCGIFALTSDFYKPVNRGKILSLLLMLHPLSIAIGTTFQDVINLELHWREFLFLMGAVALFIALAVRLKVDEPKRGEKEPALTDIPLKGAYRLDLENIKLLLTRPSLVLLYFLILFIAMPAIVLWKGIPIYLQDVHALPRTELFSLIIPGMLGIVLGYPVGGALGDLLFRGNKTGRLVVSSLGFFVPPISLLFTLRYTDVGGNPFLFWLLITSFFLALTLPNLFASIMDVTLPEIRASALAIGLFAQTLSFLITPPLFSYGQKFFPIADLMLWICSGLWVICLFLLLGLFFVLHKDIEALRRHMAYRGMVETRLSGSEEKAQD</sequence>
<evidence type="ECO:0000256" key="6">
    <source>
        <dbReference type="SAM" id="Phobius"/>
    </source>
</evidence>
<evidence type="ECO:0000313" key="8">
    <source>
        <dbReference type="EMBL" id="SMX53880.1"/>
    </source>
</evidence>
<gene>
    <name evidence="8" type="ORF">CFX1CAM_0815</name>
</gene>
<keyword evidence="3 6" id="KW-0812">Transmembrane</keyword>
<dbReference type="InterPro" id="IPR044770">
    <property type="entry name" value="MFS_spinster-like"/>
</dbReference>
<proteinExistence type="predicted"/>
<dbReference type="KEGG" id="abat:CFX1CAM_0815"/>
<evidence type="ECO:0000256" key="1">
    <source>
        <dbReference type="ARBA" id="ARBA00004651"/>
    </source>
</evidence>
<dbReference type="InterPro" id="IPR011701">
    <property type="entry name" value="MFS"/>
</dbReference>
<evidence type="ECO:0000313" key="9">
    <source>
        <dbReference type="Proteomes" id="UP000195514"/>
    </source>
</evidence>